<sequence>MTIQEAKEIAAVCSMMRSELPDGMWEEVKEAILDYREGKDGEAFAEELSEICKDWGFSI</sequence>
<comment type="caution">
    <text evidence="1">The sequence shown here is derived from an EMBL/GenBank/DDBJ whole genome shotgun (WGS) entry which is preliminary data.</text>
</comment>
<proteinExistence type="predicted"/>
<gene>
    <name evidence="1" type="ORF">IQ217_08290</name>
</gene>
<evidence type="ECO:0000313" key="2">
    <source>
        <dbReference type="Proteomes" id="UP000658720"/>
    </source>
</evidence>
<name>A0ABR9VR64_9SYNC</name>
<dbReference type="EMBL" id="JADEVV010000019">
    <property type="protein sequence ID" value="MBE9253843.1"/>
    <property type="molecule type" value="Genomic_DNA"/>
</dbReference>
<protein>
    <submittedName>
        <fullName evidence="1">Uncharacterized protein</fullName>
    </submittedName>
</protein>
<dbReference type="Proteomes" id="UP000658720">
    <property type="component" value="Unassembled WGS sequence"/>
</dbReference>
<organism evidence="1 2">
    <name type="scientific">Synechocystis salina LEGE 00031</name>
    <dbReference type="NCBI Taxonomy" id="1828736"/>
    <lineage>
        <taxon>Bacteria</taxon>
        <taxon>Bacillati</taxon>
        <taxon>Cyanobacteriota</taxon>
        <taxon>Cyanophyceae</taxon>
        <taxon>Synechococcales</taxon>
        <taxon>Merismopediaceae</taxon>
        <taxon>Synechocystis</taxon>
    </lineage>
</organism>
<evidence type="ECO:0000313" key="1">
    <source>
        <dbReference type="EMBL" id="MBE9253843.1"/>
    </source>
</evidence>
<accession>A0ABR9VR64</accession>
<keyword evidence="2" id="KW-1185">Reference proteome</keyword>
<dbReference type="RefSeq" id="WP_194019585.1">
    <property type="nucleotide sequence ID" value="NZ_JADEVV010000019.1"/>
</dbReference>
<reference evidence="1 2" key="1">
    <citation type="submission" date="2020-10" db="EMBL/GenBank/DDBJ databases">
        <authorList>
            <person name="Castelo-Branco R."/>
            <person name="Eusebio N."/>
            <person name="Adriana R."/>
            <person name="Vieira A."/>
            <person name="Brugerolle De Fraissinette N."/>
            <person name="Rezende De Castro R."/>
            <person name="Schneider M.P."/>
            <person name="Vasconcelos V."/>
            <person name="Leao P.N."/>
        </authorList>
    </citation>
    <scope>NUCLEOTIDE SEQUENCE [LARGE SCALE GENOMIC DNA]</scope>
    <source>
        <strain evidence="1 2">LEGE 00031</strain>
    </source>
</reference>